<dbReference type="InterPro" id="IPR013196">
    <property type="entry name" value="HTH_11"/>
</dbReference>
<comment type="caution">
    <text evidence="5">The sequence shown here is derived from an EMBL/GenBank/DDBJ whole genome shotgun (WGS) entry which is preliminary data.</text>
</comment>
<dbReference type="EMBL" id="QJKH01000006">
    <property type="protein sequence ID" value="PXX79062.1"/>
    <property type="molecule type" value="Genomic_DNA"/>
</dbReference>
<accession>A0A318KR32</accession>
<dbReference type="Proteomes" id="UP000247612">
    <property type="component" value="Unassembled WGS sequence"/>
</dbReference>
<evidence type="ECO:0000259" key="3">
    <source>
        <dbReference type="Pfam" id="PF05043"/>
    </source>
</evidence>
<evidence type="ECO:0000259" key="4">
    <source>
        <dbReference type="Pfam" id="PF08279"/>
    </source>
</evidence>
<proteinExistence type="predicted"/>
<dbReference type="PANTHER" id="PTHR30185">
    <property type="entry name" value="CRYPTIC BETA-GLUCOSIDE BGL OPERON ANTITERMINATOR"/>
    <property type="match status" value="1"/>
</dbReference>
<gene>
    <name evidence="5" type="ORF">DES51_106181</name>
</gene>
<name>A0A318KR32_9FIRM</name>
<dbReference type="OrthoDB" id="1644338at2"/>
<dbReference type="PANTHER" id="PTHR30185:SF18">
    <property type="entry name" value="TRANSCRIPTIONAL REGULATOR MTLR"/>
    <property type="match status" value="1"/>
</dbReference>
<dbReference type="RefSeq" id="WP_022937550.1">
    <property type="nucleotide sequence ID" value="NZ_CABKRQ010000003.1"/>
</dbReference>
<feature type="domain" description="Mga helix-turn-helix" evidence="3">
    <location>
        <begin position="99"/>
        <end position="170"/>
    </location>
</feature>
<keyword evidence="1" id="KW-0805">Transcription regulation</keyword>
<keyword evidence="6" id="KW-1185">Reference proteome</keyword>
<keyword evidence="2" id="KW-0804">Transcription</keyword>
<evidence type="ECO:0000256" key="2">
    <source>
        <dbReference type="ARBA" id="ARBA00023163"/>
    </source>
</evidence>
<dbReference type="InterPro" id="IPR036390">
    <property type="entry name" value="WH_DNA-bd_sf"/>
</dbReference>
<reference evidence="5 6" key="1">
    <citation type="submission" date="2018-05" db="EMBL/GenBank/DDBJ databases">
        <title>Genomic Encyclopedia of Type Strains, Phase IV (KMG-IV): sequencing the most valuable type-strain genomes for metagenomic binning, comparative biology and taxonomic classification.</title>
        <authorList>
            <person name="Goeker M."/>
        </authorList>
    </citation>
    <scope>NUCLEOTIDE SEQUENCE [LARGE SCALE GENOMIC DNA]</scope>
    <source>
        <strain evidence="5 6">JC118</strain>
    </source>
</reference>
<evidence type="ECO:0000313" key="5">
    <source>
        <dbReference type="EMBL" id="PXX79062.1"/>
    </source>
</evidence>
<dbReference type="Pfam" id="PF05043">
    <property type="entry name" value="Mga"/>
    <property type="match status" value="1"/>
</dbReference>
<protein>
    <submittedName>
        <fullName evidence="5">Mga-like protein with HTH domain</fullName>
    </submittedName>
</protein>
<organism evidence="5 6">
    <name type="scientific">Dielma fastidiosa</name>
    <dbReference type="NCBI Taxonomy" id="1034346"/>
    <lineage>
        <taxon>Bacteria</taxon>
        <taxon>Bacillati</taxon>
        <taxon>Bacillota</taxon>
        <taxon>Erysipelotrichia</taxon>
        <taxon>Erysipelotrichales</taxon>
        <taxon>Erysipelotrichaceae</taxon>
        <taxon>Dielma</taxon>
    </lineage>
</organism>
<dbReference type="InterPro" id="IPR036388">
    <property type="entry name" value="WH-like_DNA-bd_sf"/>
</dbReference>
<dbReference type="InterPro" id="IPR007737">
    <property type="entry name" value="Mga_HTH"/>
</dbReference>
<evidence type="ECO:0000256" key="1">
    <source>
        <dbReference type="ARBA" id="ARBA00023015"/>
    </source>
</evidence>
<feature type="domain" description="Helix-turn-helix type 11" evidence="4">
    <location>
        <begin position="11"/>
        <end position="67"/>
    </location>
</feature>
<dbReference type="Pfam" id="PF08279">
    <property type="entry name" value="HTH_11"/>
    <property type="match status" value="1"/>
</dbReference>
<dbReference type="SUPFAM" id="SSF46785">
    <property type="entry name" value="Winged helix' DNA-binding domain"/>
    <property type="match status" value="1"/>
</dbReference>
<dbReference type="STRING" id="1034346.GCA_000313565_01235"/>
<dbReference type="Gene3D" id="1.10.10.10">
    <property type="entry name" value="Winged helix-like DNA-binding domain superfamily/Winged helix DNA-binding domain"/>
    <property type="match status" value="2"/>
</dbReference>
<evidence type="ECO:0000313" key="6">
    <source>
        <dbReference type="Proteomes" id="UP000247612"/>
    </source>
</evidence>
<dbReference type="AlphaFoldDB" id="A0A318KR32"/>
<dbReference type="InterPro" id="IPR050661">
    <property type="entry name" value="BglG_antiterminators"/>
</dbReference>
<sequence>MDLYSGRYIAILYEFFVSKQTFLTSEELAENLKCSSRTIKEDIKSLNAYLRQELIGFIESIPGRGYQLIIEDQGRGNQLKLMIERSYEFFFDKDVGRIKLRIFILKKILAVPSLEYADLLDEVHLTQSALRRDFDWIREFLQSYDLKLKVVNDAIQVKGSELQRRKAMLEAFCDNYYGLDDALLVKEFNSLFYEDDQEYENIRHAFLNILRPEQIVINDLSTKKLSAYICLAKRRNAANCRLSAFTDEEIDETEKLYEYSVVQKIFNDPLIAAGKWYDKNEVIAFTRMLLTHRDIDLSRHRDVETIPPVYLLKASQNLQSTLDCLKNTVWQELFASELFASLNAISYLLCCF</sequence>